<dbReference type="SUPFAM" id="SSF103481">
    <property type="entry name" value="Multidrug resistance efflux transporter EmrE"/>
    <property type="match status" value="1"/>
</dbReference>
<dbReference type="GO" id="GO:0015095">
    <property type="term" value="F:magnesium ion transmembrane transporter activity"/>
    <property type="evidence" value="ECO:0007669"/>
    <property type="project" value="InterPro"/>
</dbReference>
<feature type="compositionally biased region" description="Low complexity" evidence="5">
    <location>
        <begin position="930"/>
        <end position="956"/>
    </location>
</feature>
<dbReference type="PANTHER" id="PTHR12570:SF9">
    <property type="entry name" value="MAGNESIUM TRANSPORTER NIPA8-RELATED"/>
    <property type="match status" value="1"/>
</dbReference>
<comment type="caution">
    <text evidence="7">The sequence shown here is derived from an EMBL/GenBank/DDBJ whole genome shotgun (WGS) entry which is preliminary data.</text>
</comment>
<gene>
    <name evidence="7" type="primary">NIPAL3</name>
    <name evidence="7" type="ORF">BGZ95_005606</name>
</gene>
<feature type="non-terminal residue" evidence="7">
    <location>
        <position position="1"/>
    </location>
</feature>
<dbReference type="AlphaFoldDB" id="A0AAD4D1Q8"/>
<evidence type="ECO:0000256" key="6">
    <source>
        <dbReference type="SAM" id="Phobius"/>
    </source>
</evidence>
<dbReference type="GO" id="GO:0016020">
    <property type="term" value="C:membrane"/>
    <property type="evidence" value="ECO:0007669"/>
    <property type="project" value="UniProtKB-SubCell"/>
</dbReference>
<dbReference type="InterPro" id="IPR037185">
    <property type="entry name" value="EmrE-like"/>
</dbReference>
<feature type="region of interest" description="Disordered" evidence="5">
    <location>
        <begin position="517"/>
        <end position="538"/>
    </location>
</feature>
<keyword evidence="3 6" id="KW-1133">Transmembrane helix</keyword>
<feature type="transmembrane region" description="Helical" evidence="6">
    <location>
        <begin position="699"/>
        <end position="721"/>
    </location>
</feature>
<feature type="compositionally biased region" description="Polar residues" evidence="5">
    <location>
        <begin position="517"/>
        <end position="529"/>
    </location>
</feature>
<feature type="transmembrane region" description="Helical" evidence="6">
    <location>
        <begin position="340"/>
        <end position="361"/>
    </location>
</feature>
<organism evidence="7 8">
    <name type="scientific">Linnemannia exigua</name>
    <dbReference type="NCBI Taxonomy" id="604196"/>
    <lineage>
        <taxon>Eukaryota</taxon>
        <taxon>Fungi</taxon>
        <taxon>Fungi incertae sedis</taxon>
        <taxon>Mucoromycota</taxon>
        <taxon>Mortierellomycotina</taxon>
        <taxon>Mortierellomycetes</taxon>
        <taxon>Mortierellales</taxon>
        <taxon>Mortierellaceae</taxon>
        <taxon>Linnemannia</taxon>
    </lineage>
</organism>
<dbReference type="InterPro" id="IPR008521">
    <property type="entry name" value="Mg_trans_NIPA"/>
</dbReference>
<keyword evidence="2 6" id="KW-0812">Transmembrane</keyword>
<dbReference type="Proteomes" id="UP001194580">
    <property type="component" value="Unassembled WGS sequence"/>
</dbReference>
<feature type="transmembrane region" description="Helical" evidence="6">
    <location>
        <begin position="765"/>
        <end position="783"/>
    </location>
</feature>
<feature type="region of interest" description="Disordered" evidence="5">
    <location>
        <begin position="915"/>
        <end position="983"/>
    </location>
</feature>
<feature type="compositionally biased region" description="Basic and acidic residues" evidence="5">
    <location>
        <begin position="442"/>
        <end position="456"/>
    </location>
</feature>
<evidence type="ECO:0000256" key="4">
    <source>
        <dbReference type="ARBA" id="ARBA00023136"/>
    </source>
</evidence>
<dbReference type="PANTHER" id="PTHR12570">
    <property type="match status" value="1"/>
</dbReference>
<sequence>LAASIRKRDTPAGIPQSCKTDFDCLLSSRPANWPASHPTIRTGNYACVFPGTGADSGVCQFVVAAGEQCNAASDCAAYAFYSQFNLSTPINLCSPQYCTLESTCGSPWQDKDAPSNHTFSTAADSQFSCCGGQPTASICTLAGSNVDTCQHGDACNFDINEESSDPSQHNGYTLDQMRQFGLGTCQPLNKRNHVWIGVVITLISSTVLNLGLNGQKYALRKHDERRVRKELEMEEEHERWRQELGWTEEQVQEETDRLYELKENRRGKLYRRLKPYMFWRAIFVSKLWAAGLAVFIVGNLGGFVALRFAPQSLTAPLGSISLISNVIIAPLINKEVLGRWDLAGIFFIVAGSVIVVVFSGIVAQDYKLCVLINLFQKPATIAYLSFIAIFMILTYIFIKFVEKNVENEDDMAIGVSSEKQLQQEQRLYRLNSNMSNLSLSQKEQEKRASNHHDRGSSIDAPRGSTTLQHPVRPFLQEQDGLAVNSTISHQTAVSDASGTAVGGDHPKENMRQSIYSTNSGKSSRISVSSLGDAGVSTTKTERRLTFETPRPKESMVQSIQQDSALGGDTGEGTGADVANAERVAGSQGDEGPVPRPGVERVHSMAPSVVSKRSNRRRRIRAGQSEDRQAITLWQRIGRIELIPSLPEDRLIRRNSPLLRFCLPLSYAALGGMMASYTVLFAKSLINLLVTSIFDGQNQFTSALAWVILVVTVVTAVSQVYWINMGLKKYDALLQVPVFFTIWVLLDIVGGGIYYDEFSGFTPTKYVLFCFGVLTVFFGVALLAKRLALLAKEDEMPRHQSASSALASVRRHVHQWVGLVLYNSIYQNILLLHIYRIFKFIYGFIDRSTELSRICGASSSSSFTPLDSLWNSLGQPTSTLVNNIHAGTIVYSNPSSSPSSAAGNGRRASVQVGGATGATASSSLPVPNDPASARSSTESSSSASSVQSSALDSSSAATLAVEQQPELRQRKKRHDSTASSLAHTTAIMDLRQSKAAAGMIYRIGK</sequence>
<keyword evidence="8" id="KW-1185">Reference proteome</keyword>
<protein>
    <submittedName>
        <fullName evidence="7">NIPA-like protein 3</fullName>
    </submittedName>
</protein>
<feature type="region of interest" description="Disordered" evidence="5">
    <location>
        <begin position="439"/>
        <end position="467"/>
    </location>
</feature>
<dbReference type="Pfam" id="PF05653">
    <property type="entry name" value="Mg_trans_NIPA"/>
    <property type="match status" value="2"/>
</dbReference>
<evidence type="ECO:0000256" key="5">
    <source>
        <dbReference type="SAM" id="MobiDB-lite"/>
    </source>
</evidence>
<feature type="transmembrane region" description="Helical" evidence="6">
    <location>
        <begin position="733"/>
        <end position="753"/>
    </location>
</feature>
<evidence type="ECO:0000256" key="2">
    <source>
        <dbReference type="ARBA" id="ARBA00022692"/>
    </source>
</evidence>
<feature type="region of interest" description="Disordered" evidence="5">
    <location>
        <begin position="582"/>
        <end position="623"/>
    </location>
</feature>
<keyword evidence="4 6" id="KW-0472">Membrane</keyword>
<evidence type="ECO:0000313" key="8">
    <source>
        <dbReference type="Proteomes" id="UP001194580"/>
    </source>
</evidence>
<evidence type="ECO:0000256" key="3">
    <source>
        <dbReference type="ARBA" id="ARBA00022989"/>
    </source>
</evidence>
<evidence type="ECO:0000256" key="1">
    <source>
        <dbReference type="ARBA" id="ARBA00004141"/>
    </source>
</evidence>
<accession>A0AAD4D1Q8</accession>
<feature type="transmembrane region" description="Helical" evidence="6">
    <location>
        <begin position="313"/>
        <end position="333"/>
    </location>
</feature>
<feature type="transmembrane region" description="Helical" evidence="6">
    <location>
        <begin position="194"/>
        <end position="212"/>
    </location>
</feature>
<name>A0AAD4D1Q8_9FUNG</name>
<comment type="subcellular location">
    <subcellularLocation>
        <location evidence="1">Membrane</location>
        <topology evidence="1">Multi-pass membrane protein</topology>
    </subcellularLocation>
</comment>
<feature type="transmembrane region" description="Helical" evidence="6">
    <location>
        <begin position="657"/>
        <end position="679"/>
    </location>
</feature>
<proteinExistence type="predicted"/>
<dbReference type="EMBL" id="JAAAIL010002598">
    <property type="protein sequence ID" value="KAG0255945.1"/>
    <property type="molecule type" value="Genomic_DNA"/>
</dbReference>
<feature type="transmembrane region" description="Helical" evidence="6">
    <location>
        <begin position="381"/>
        <end position="401"/>
    </location>
</feature>
<feature type="transmembrane region" description="Helical" evidence="6">
    <location>
        <begin position="278"/>
        <end position="301"/>
    </location>
</feature>
<reference evidence="7" key="1">
    <citation type="journal article" date="2020" name="Fungal Divers.">
        <title>Resolving the Mortierellaceae phylogeny through synthesis of multi-gene phylogenetics and phylogenomics.</title>
        <authorList>
            <person name="Vandepol N."/>
            <person name="Liber J."/>
            <person name="Desiro A."/>
            <person name="Na H."/>
            <person name="Kennedy M."/>
            <person name="Barry K."/>
            <person name="Grigoriev I.V."/>
            <person name="Miller A.N."/>
            <person name="O'Donnell K."/>
            <person name="Stajich J.E."/>
            <person name="Bonito G."/>
        </authorList>
    </citation>
    <scope>NUCLEOTIDE SEQUENCE</scope>
    <source>
        <strain evidence="7">NRRL 28262</strain>
    </source>
</reference>
<evidence type="ECO:0000313" key="7">
    <source>
        <dbReference type="EMBL" id="KAG0255945.1"/>
    </source>
</evidence>